<evidence type="ECO:0000256" key="1">
    <source>
        <dbReference type="SAM" id="Coils"/>
    </source>
</evidence>
<evidence type="ECO:0000313" key="5">
    <source>
        <dbReference type="Proteomes" id="UP000257109"/>
    </source>
</evidence>
<feature type="region of interest" description="Disordered" evidence="2">
    <location>
        <begin position="1"/>
        <end position="46"/>
    </location>
</feature>
<dbReference type="SUPFAM" id="SSF57997">
    <property type="entry name" value="Tropomyosin"/>
    <property type="match status" value="1"/>
</dbReference>
<protein>
    <recommendedName>
        <fullName evidence="3">Transposase (putative) gypsy type domain-containing protein</fullName>
    </recommendedName>
</protein>
<keyword evidence="1" id="KW-0175">Coiled coil</keyword>
<evidence type="ECO:0000256" key="2">
    <source>
        <dbReference type="SAM" id="MobiDB-lite"/>
    </source>
</evidence>
<feature type="domain" description="Transposase (putative) gypsy type" evidence="3">
    <location>
        <begin position="136"/>
        <end position="194"/>
    </location>
</feature>
<proteinExistence type="predicted"/>
<dbReference type="Gene3D" id="1.10.287.1490">
    <property type="match status" value="1"/>
</dbReference>
<reference evidence="4" key="1">
    <citation type="submission" date="2018-05" db="EMBL/GenBank/DDBJ databases">
        <title>Draft genome of Mucuna pruriens seed.</title>
        <authorList>
            <person name="Nnadi N.E."/>
            <person name="Vos R."/>
            <person name="Hasami M.H."/>
            <person name="Devisetty U.K."/>
            <person name="Aguiy J.C."/>
        </authorList>
    </citation>
    <scope>NUCLEOTIDE SEQUENCE [LARGE SCALE GENOMIC DNA]</scope>
    <source>
        <strain evidence="4">JCA_2017</strain>
    </source>
</reference>
<feature type="region of interest" description="Disordered" evidence="2">
    <location>
        <begin position="319"/>
        <end position="384"/>
    </location>
</feature>
<evidence type="ECO:0000313" key="4">
    <source>
        <dbReference type="EMBL" id="RDX64458.1"/>
    </source>
</evidence>
<dbReference type="AlphaFoldDB" id="A0A371EEJ9"/>
<dbReference type="OrthoDB" id="1436780at2759"/>
<dbReference type="EMBL" id="QJKJ01014370">
    <property type="protein sequence ID" value="RDX64458.1"/>
    <property type="molecule type" value="Genomic_DNA"/>
</dbReference>
<feature type="coiled-coil region" evidence="1">
    <location>
        <begin position="529"/>
        <end position="612"/>
    </location>
</feature>
<dbReference type="InterPro" id="IPR007321">
    <property type="entry name" value="Transposase_28"/>
</dbReference>
<sequence length="664" mass="72017">MAPKGNLSEDAPGPSTQGDQSPAKVAPSRSLGSPGGEPSDSGSSSSNVYPFEIWYRDDTQDAKAEEPYAWVDDEVKKTFSHLNRSSSLLGMAEAVCQQGPWSVRVSHCRAGETVNIGCATDARSFFYLYDTLHSKLGIKLPFSHFERAVLQVLNVAPTQLHPNGWAFVHAFELFCEDLGRAPSLGVFFWFYDVKKTEKVGWLSICSRPKHKLVTPGDVGPNLLPAVSISVSPDDLESWEKELIKELSDLPLLPSAKIIKGDDYSSKALMALKKKAVGKAAKEKKQAVEAEPLAAAEPPSPRIAREASFESASLVVVGSTGPEAPVVDDREAVTNSPLRFDSGPHGDEDGPTEVAAESRPAKRRHVESPMAATESAPQKVATEPVAHPSPIPQLESQLAGLGTTYPTRGPPLILGRAAELSLTRADVEKVRQLGVVGTCKMLQQQAAHSLLLARVAKHEFGRLAYRGQASEERAAKLEADFLQLSKQYAEQENKINTFRSATAGLEEDLKRTVTKNKELQSANWDLDTAIGHANARADSLQLKNKELESALVNLRSELASSNSFLKKANEDLSSRQGTILKLEKAVANLSQTVEGQTRKMEEQENEITKLGGDIVEQFEAGFAKALEQIHFLHPSIDTSEADPFKDIVDDQLIMASSPSGSPSAE</sequence>
<feature type="non-terminal residue" evidence="4">
    <location>
        <position position="1"/>
    </location>
</feature>
<gene>
    <name evidence="4" type="ORF">CR513_56991</name>
</gene>
<accession>A0A371EEJ9</accession>
<keyword evidence="5" id="KW-1185">Reference proteome</keyword>
<name>A0A371EEJ9_MUCPR</name>
<organism evidence="4 5">
    <name type="scientific">Mucuna pruriens</name>
    <name type="common">Velvet bean</name>
    <name type="synonym">Dolichos pruriens</name>
    <dbReference type="NCBI Taxonomy" id="157652"/>
    <lineage>
        <taxon>Eukaryota</taxon>
        <taxon>Viridiplantae</taxon>
        <taxon>Streptophyta</taxon>
        <taxon>Embryophyta</taxon>
        <taxon>Tracheophyta</taxon>
        <taxon>Spermatophyta</taxon>
        <taxon>Magnoliopsida</taxon>
        <taxon>eudicotyledons</taxon>
        <taxon>Gunneridae</taxon>
        <taxon>Pentapetalae</taxon>
        <taxon>rosids</taxon>
        <taxon>fabids</taxon>
        <taxon>Fabales</taxon>
        <taxon>Fabaceae</taxon>
        <taxon>Papilionoideae</taxon>
        <taxon>50 kb inversion clade</taxon>
        <taxon>NPAAA clade</taxon>
        <taxon>indigoferoid/millettioid clade</taxon>
        <taxon>Phaseoleae</taxon>
        <taxon>Mucuna</taxon>
    </lineage>
</organism>
<comment type="caution">
    <text evidence="4">The sequence shown here is derived from an EMBL/GenBank/DDBJ whole genome shotgun (WGS) entry which is preliminary data.</text>
</comment>
<evidence type="ECO:0000259" key="3">
    <source>
        <dbReference type="Pfam" id="PF04195"/>
    </source>
</evidence>
<feature type="compositionally biased region" description="Low complexity" evidence="2">
    <location>
        <begin position="30"/>
        <end position="46"/>
    </location>
</feature>
<dbReference type="Pfam" id="PF04195">
    <property type="entry name" value="Transposase_28"/>
    <property type="match status" value="1"/>
</dbReference>
<dbReference type="Proteomes" id="UP000257109">
    <property type="component" value="Unassembled WGS sequence"/>
</dbReference>